<evidence type="ECO:0000313" key="7">
    <source>
        <dbReference type="EMBL" id="CAF3683347.1"/>
    </source>
</evidence>
<dbReference type="PROSITE" id="PS50011">
    <property type="entry name" value="PROTEIN_KINASE_DOM"/>
    <property type="match status" value="1"/>
</dbReference>
<name>A0A8S2HZU0_9BILA</name>
<dbReference type="InterPro" id="IPR059179">
    <property type="entry name" value="MLKL-like_MCAfunc"/>
</dbReference>
<proteinExistence type="predicted"/>
<evidence type="ECO:0000256" key="4">
    <source>
        <dbReference type="PROSITE-ProRule" id="PRU10141"/>
    </source>
</evidence>
<evidence type="ECO:0000313" key="6">
    <source>
        <dbReference type="EMBL" id="CAF0902968.1"/>
    </source>
</evidence>
<dbReference type="Pfam" id="PF18111">
    <property type="entry name" value="RPGR1_C"/>
    <property type="match status" value="1"/>
</dbReference>
<dbReference type="InterPro" id="IPR036537">
    <property type="entry name" value="Adaptor_Cbl_N_dom_sf"/>
</dbReference>
<dbReference type="GO" id="GO:0005524">
    <property type="term" value="F:ATP binding"/>
    <property type="evidence" value="ECO:0007669"/>
    <property type="project" value="UniProtKB-UniRule"/>
</dbReference>
<sequence length="435" mass="49842">MDPIALVKLSVQAAITIYDITKQVKSNKHQCQRLNQRVNAIVTILKSVPISHFDRIELKRALQSLNETLQQSTSFVRKLTDASFLDQYWNNAEHQEQFEILNAQLSCNSVDLNLAVNIAQIFDQTRDVADQHADLAEILSKVDEIAVKMAEQHEESLNELKVMKDEFKRRSDSFKFHLRQDVLKAQSTVEAKKIDDEAKLFLHIPCYDLTYQERIGQGAFADVYLGKWLSRHHCVAIKIVRITHLTDTVKQGFLNEIATMYKSRYEHVLGVLGACMEPNYYALVCDFGLAKIRSETSRQSASFSEHQTAAGTLRWKAPELLKLGKPSTASDVYSLGVVFWEVATRLWPTSALPLPIIHKQEDRVTLGVHDLVLYDHCSIFDDNDYEKIYVSIEFLNYPSEELETPYSLPKEVPYTTYTFNFQKGDIISIRLYIGI</sequence>
<protein>
    <recommendedName>
        <fullName evidence="1">protein kinase C</fullName>
        <ecNumber evidence="1">2.7.11.13</ecNumber>
    </recommendedName>
</protein>
<evidence type="ECO:0000256" key="2">
    <source>
        <dbReference type="ARBA" id="ARBA00022741"/>
    </source>
</evidence>
<dbReference type="AlphaFoldDB" id="A0A8S2HZU0"/>
<dbReference type="Gene3D" id="1.20.930.20">
    <property type="entry name" value="Adaptor protein Cbl, N-terminal domain"/>
    <property type="match status" value="1"/>
</dbReference>
<evidence type="ECO:0000313" key="8">
    <source>
        <dbReference type="Proteomes" id="UP000682733"/>
    </source>
</evidence>
<dbReference type="InterPro" id="IPR054000">
    <property type="entry name" value="MLKL_N"/>
</dbReference>
<dbReference type="InterPro" id="IPR000719">
    <property type="entry name" value="Prot_kinase_dom"/>
</dbReference>
<evidence type="ECO:0000256" key="3">
    <source>
        <dbReference type="ARBA" id="ARBA00022840"/>
    </source>
</evidence>
<dbReference type="Proteomes" id="UP000682733">
    <property type="component" value="Unassembled WGS sequence"/>
</dbReference>
<dbReference type="CDD" id="cd21037">
    <property type="entry name" value="MLKL_NTD"/>
    <property type="match status" value="1"/>
</dbReference>
<dbReference type="InterPro" id="IPR017441">
    <property type="entry name" value="Protein_kinase_ATP_BS"/>
</dbReference>
<evidence type="ECO:0000259" key="5">
    <source>
        <dbReference type="PROSITE" id="PS50011"/>
    </source>
</evidence>
<dbReference type="Proteomes" id="UP000677228">
    <property type="component" value="Unassembled WGS sequence"/>
</dbReference>
<gene>
    <name evidence="6" type="ORF">OVA965_LOCUS9718</name>
    <name evidence="7" type="ORF">TMI583_LOCUS9714</name>
</gene>
<dbReference type="EMBL" id="CAJOBA010003485">
    <property type="protein sequence ID" value="CAF3683347.1"/>
    <property type="molecule type" value="Genomic_DNA"/>
</dbReference>
<dbReference type="Gene3D" id="1.10.510.10">
    <property type="entry name" value="Transferase(Phosphotransferase) domain 1"/>
    <property type="match status" value="1"/>
</dbReference>
<dbReference type="EMBL" id="CAJNOK010003484">
    <property type="protein sequence ID" value="CAF0902968.1"/>
    <property type="molecule type" value="Genomic_DNA"/>
</dbReference>
<dbReference type="Pfam" id="PF22215">
    <property type="entry name" value="MLKL_N"/>
    <property type="match status" value="1"/>
</dbReference>
<accession>A0A8S2HZU0</accession>
<dbReference type="Gene3D" id="3.30.200.20">
    <property type="entry name" value="Phosphorylase Kinase, domain 1"/>
    <property type="match status" value="1"/>
</dbReference>
<dbReference type="PANTHER" id="PTHR24418">
    <property type="entry name" value="TYROSINE-PROTEIN KINASE"/>
    <property type="match status" value="1"/>
</dbReference>
<dbReference type="InterPro" id="IPR001245">
    <property type="entry name" value="Ser-Thr/Tyr_kinase_cat_dom"/>
</dbReference>
<dbReference type="InterPro" id="IPR050198">
    <property type="entry name" value="Non-receptor_tyrosine_kinases"/>
</dbReference>
<dbReference type="SUPFAM" id="SSF56112">
    <property type="entry name" value="Protein kinase-like (PK-like)"/>
    <property type="match status" value="1"/>
</dbReference>
<reference evidence="7" key="1">
    <citation type="submission" date="2021-02" db="EMBL/GenBank/DDBJ databases">
        <authorList>
            <person name="Nowell W R."/>
        </authorList>
    </citation>
    <scope>NUCLEOTIDE SEQUENCE</scope>
</reference>
<feature type="domain" description="Protein kinase" evidence="5">
    <location>
        <begin position="42"/>
        <end position="435"/>
    </location>
</feature>
<comment type="caution">
    <text evidence="7">The sequence shown here is derived from an EMBL/GenBank/DDBJ whole genome shotgun (WGS) entry which is preliminary data.</text>
</comment>
<dbReference type="InterPro" id="IPR035892">
    <property type="entry name" value="C2_domain_sf"/>
</dbReference>
<dbReference type="Gene3D" id="2.60.40.150">
    <property type="entry name" value="C2 domain"/>
    <property type="match status" value="1"/>
</dbReference>
<keyword evidence="2 4" id="KW-0547">Nucleotide-binding</keyword>
<dbReference type="InterPro" id="IPR041091">
    <property type="entry name" value="RPGRIP1_C"/>
</dbReference>
<organism evidence="7 8">
    <name type="scientific">Didymodactylos carnosus</name>
    <dbReference type="NCBI Taxonomy" id="1234261"/>
    <lineage>
        <taxon>Eukaryota</taxon>
        <taxon>Metazoa</taxon>
        <taxon>Spiralia</taxon>
        <taxon>Gnathifera</taxon>
        <taxon>Rotifera</taxon>
        <taxon>Eurotatoria</taxon>
        <taxon>Bdelloidea</taxon>
        <taxon>Philodinida</taxon>
        <taxon>Philodinidae</taxon>
        <taxon>Didymodactylos</taxon>
    </lineage>
</organism>
<dbReference type="GO" id="GO:0007166">
    <property type="term" value="P:cell surface receptor signaling pathway"/>
    <property type="evidence" value="ECO:0007669"/>
    <property type="project" value="InterPro"/>
</dbReference>
<evidence type="ECO:0000256" key="1">
    <source>
        <dbReference type="ARBA" id="ARBA00012429"/>
    </source>
</evidence>
<dbReference type="GO" id="GO:0004697">
    <property type="term" value="F:diacylglycerol-dependent serine/threonine kinase activity"/>
    <property type="evidence" value="ECO:0007669"/>
    <property type="project" value="UniProtKB-EC"/>
</dbReference>
<dbReference type="PROSITE" id="PS00107">
    <property type="entry name" value="PROTEIN_KINASE_ATP"/>
    <property type="match status" value="1"/>
</dbReference>
<keyword evidence="3 4" id="KW-0067">ATP-binding</keyword>
<dbReference type="EC" id="2.7.11.13" evidence="1"/>
<dbReference type="Pfam" id="PF07714">
    <property type="entry name" value="PK_Tyr_Ser-Thr"/>
    <property type="match status" value="1"/>
</dbReference>
<dbReference type="InterPro" id="IPR011009">
    <property type="entry name" value="Kinase-like_dom_sf"/>
</dbReference>
<feature type="binding site" evidence="4">
    <location>
        <position position="238"/>
    </location>
    <ligand>
        <name>ATP</name>
        <dbReference type="ChEBI" id="CHEBI:30616"/>
    </ligand>
</feature>